<evidence type="ECO:0000313" key="2">
    <source>
        <dbReference type="Proteomes" id="UP001153636"/>
    </source>
</evidence>
<name>A0A9P0CRN0_9CUCU</name>
<protein>
    <submittedName>
        <fullName evidence="1">Uncharacterized protein</fullName>
    </submittedName>
</protein>
<gene>
    <name evidence="1" type="ORF">PSYICH_LOCUS6271</name>
</gene>
<dbReference type="OrthoDB" id="6743910at2759"/>
<proteinExistence type="predicted"/>
<dbReference type="Proteomes" id="UP001153636">
    <property type="component" value="Chromosome 19"/>
</dbReference>
<organism evidence="1 2">
    <name type="scientific">Psylliodes chrysocephalus</name>
    <dbReference type="NCBI Taxonomy" id="3402493"/>
    <lineage>
        <taxon>Eukaryota</taxon>
        <taxon>Metazoa</taxon>
        <taxon>Ecdysozoa</taxon>
        <taxon>Arthropoda</taxon>
        <taxon>Hexapoda</taxon>
        <taxon>Insecta</taxon>
        <taxon>Pterygota</taxon>
        <taxon>Neoptera</taxon>
        <taxon>Endopterygota</taxon>
        <taxon>Coleoptera</taxon>
        <taxon>Polyphaga</taxon>
        <taxon>Cucujiformia</taxon>
        <taxon>Chrysomeloidea</taxon>
        <taxon>Chrysomelidae</taxon>
        <taxon>Galerucinae</taxon>
        <taxon>Alticini</taxon>
        <taxon>Psylliodes</taxon>
    </lineage>
</organism>
<keyword evidence="2" id="KW-1185">Reference proteome</keyword>
<dbReference type="EMBL" id="OV651831">
    <property type="protein sequence ID" value="CAH1105323.1"/>
    <property type="molecule type" value="Genomic_DNA"/>
</dbReference>
<reference evidence="1" key="1">
    <citation type="submission" date="2022-01" db="EMBL/GenBank/DDBJ databases">
        <authorList>
            <person name="King R."/>
        </authorList>
    </citation>
    <scope>NUCLEOTIDE SEQUENCE</scope>
</reference>
<dbReference type="AlphaFoldDB" id="A0A9P0CRN0"/>
<evidence type="ECO:0000313" key="1">
    <source>
        <dbReference type="EMBL" id="CAH1105323.1"/>
    </source>
</evidence>
<accession>A0A9P0CRN0</accession>
<sequence>MFTFWVKVMDSIILQILWIGYIIYESLRPEKDIERSDTPYESQNLSQDNSKNKRHFIHLYTTTSTSGKPVCYMDVYQMNSKSEELKLRSVCSKGVPNQTYFKHKEQLTPENSYISEEWKNYSIMAI</sequence>